<evidence type="ECO:0000256" key="1">
    <source>
        <dbReference type="ARBA" id="ARBA00004651"/>
    </source>
</evidence>
<reference evidence="10 11" key="2">
    <citation type="journal article" date="2020" name="Cell Rep.">
        <title>Acquisition and Adaptation of Ultra-small Parasitic Reduced Genome Bacteria to Mammalian Hosts.</title>
        <authorList>
            <person name="McLean J.S."/>
            <person name="Bor B."/>
            <person name="Kerns K.A."/>
            <person name="Liu Q."/>
            <person name="To T.T."/>
            <person name="Solden L."/>
            <person name="Hendrickson E.L."/>
            <person name="Wrighton K."/>
            <person name="Shi W."/>
            <person name="He X."/>
        </authorList>
    </citation>
    <scope>NUCLEOTIDE SEQUENCE [LARGE SCALE GENOMIC DNA]</scope>
    <source>
        <strain evidence="10 11">TM7_KMM_G3_1_HOT_351</strain>
    </source>
</reference>
<dbReference type="InterPro" id="IPR039421">
    <property type="entry name" value="Type_1_exporter"/>
</dbReference>
<dbReference type="SUPFAM" id="SSF52540">
    <property type="entry name" value="P-loop containing nucleoside triphosphate hydrolases"/>
    <property type="match status" value="1"/>
</dbReference>
<evidence type="ECO:0000256" key="5">
    <source>
        <dbReference type="ARBA" id="ARBA00022989"/>
    </source>
</evidence>
<evidence type="ECO:0000313" key="10">
    <source>
        <dbReference type="EMBL" id="RYC73435.1"/>
    </source>
</evidence>
<protein>
    <submittedName>
        <fullName evidence="10">Beta-(1--&gt;2)glucan export ATP-binding/permease protein NdvA</fullName>
        <ecNumber evidence="10">3.6.3.42</ecNumber>
    </submittedName>
</protein>
<evidence type="ECO:0000259" key="8">
    <source>
        <dbReference type="PROSITE" id="PS50893"/>
    </source>
</evidence>
<accession>A0ABY0FJR6</accession>
<dbReference type="PROSITE" id="PS50893">
    <property type="entry name" value="ABC_TRANSPORTER_2"/>
    <property type="match status" value="1"/>
</dbReference>
<keyword evidence="4 10" id="KW-0067">ATP-binding</keyword>
<evidence type="ECO:0000256" key="6">
    <source>
        <dbReference type="ARBA" id="ARBA00023136"/>
    </source>
</evidence>
<dbReference type="GO" id="GO:0005524">
    <property type="term" value="F:ATP binding"/>
    <property type="evidence" value="ECO:0007669"/>
    <property type="project" value="UniProtKB-KW"/>
</dbReference>
<dbReference type="Pfam" id="PF00664">
    <property type="entry name" value="ABC_membrane"/>
    <property type="match status" value="1"/>
</dbReference>
<dbReference type="SUPFAM" id="SSF90123">
    <property type="entry name" value="ABC transporter transmembrane region"/>
    <property type="match status" value="1"/>
</dbReference>
<dbReference type="PROSITE" id="PS50929">
    <property type="entry name" value="ABC_TM1F"/>
    <property type="match status" value="1"/>
</dbReference>
<dbReference type="Gene3D" id="1.20.1560.10">
    <property type="entry name" value="ABC transporter type 1, transmembrane domain"/>
    <property type="match status" value="1"/>
</dbReference>
<feature type="transmembrane region" description="Helical" evidence="7">
    <location>
        <begin position="245"/>
        <end position="268"/>
    </location>
</feature>
<gene>
    <name evidence="10" type="primary">ndvA</name>
    <name evidence="10" type="ORF">G3KMM_00396</name>
</gene>
<keyword evidence="2 7" id="KW-0812">Transmembrane</keyword>
<dbReference type="InterPro" id="IPR027417">
    <property type="entry name" value="P-loop_NTPase"/>
</dbReference>
<evidence type="ECO:0000256" key="7">
    <source>
        <dbReference type="SAM" id="Phobius"/>
    </source>
</evidence>
<organism evidence="10 11">
    <name type="scientific">Candidatus Nanosyncoccus nanoralicus</name>
    <dbReference type="NCBI Taxonomy" id="2171996"/>
    <lineage>
        <taxon>Bacteria</taxon>
        <taxon>Candidatus Saccharimonadota</taxon>
        <taxon>Candidatus Nanosyncoccalia</taxon>
        <taxon>Candidatus Nanosyncoccales</taxon>
        <taxon>Candidatus Nanosyncoccaceae</taxon>
        <taxon>Candidatus Nanosyncoccus</taxon>
    </lineage>
</organism>
<dbReference type="EC" id="3.6.3.42" evidence="10"/>
<feature type="transmembrane region" description="Helical" evidence="7">
    <location>
        <begin position="59"/>
        <end position="79"/>
    </location>
</feature>
<name>A0ABY0FJR6_9BACT</name>
<keyword evidence="3" id="KW-0547">Nucleotide-binding</keyword>
<keyword evidence="10" id="KW-0378">Hydrolase</keyword>
<dbReference type="Gene3D" id="3.40.50.300">
    <property type="entry name" value="P-loop containing nucleotide triphosphate hydrolases"/>
    <property type="match status" value="1"/>
</dbReference>
<feature type="transmembrane region" description="Helical" evidence="7">
    <location>
        <begin position="133"/>
        <end position="152"/>
    </location>
</feature>
<sequence>MKHFLETIQSVFEIAPKKRFEVFELFLSFMLYNLVSLLPPIATAGIISVITQGSNFHAIWFYVILFLLFYIIEYTLLAWKYYIYVTLSHYYYNTVQQKLFDHVINNISITEKISRGRITDTFNEDISYLIQTINSAAIVLTGVIQLLIIFLIFASYNVSIAVVALLIDLFYIFLMSKNSKFVAKHFDGVRKYKDRLLDVLNEILNNLRQIKTLNLMPILNRKISSNRNSFDAQFDKRYLYLTARYCKIPMVIQVGKIILYVLLAILVFKNQITIDKLVLLISYYEMVVSNTNKTLEELLNLSTYNIRLQRIKSILNYTSYTKGSYGDLNNDYINGDVLFDNVSFSISGREILKNVSFEAKPNEITAIVGRPGSGKTTIINLLYRLYSIKSGNILIDGESIYHYSKKVYTTNVSGVFQKPLIFKMSIRDNLSVFDRSQKQQINACKRVGIYEKILSLPRGFNTVLKENRGLFTDGELQKLAIARALLSKAEILLFDEVTSNVDPETSKEIINILEDLKEDHTVIIITHKPEIMKIADKIVVLDAGQVVAKGKNKEVFTKSPLYRTLRNATFTKPSIDDETEHIIEDSSSDFLAHDEPALDL</sequence>
<reference evidence="10 11" key="1">
    <citation type="journal article" date="2018" name="bioRxiv">
        <title>Evidence of independent acquisition and adaption of ultra-small bacteria to human hosts across the highly diverse yet reduced genomes of the phylum Saccharibacteria.</title>
        <authorList>
            <person name="McLean J.S."/>
            <person name="Bor B."/>
            <person name="To T.T."/>
            <person name="Liu Q."/>
            <person name="Kearns K.A."/>
            <person name="Solden L.M."/>
            <person name="Wrighton K.C."/>
            <person name="He X."/>
            <person name="Shi W."/>
        </authorList>
    </citation>
    <scope>NUCLEOTIDE SEQUENCE [LARGE SCALE GENOMIC DNA]</scope>
    <source>
        <strain evidence="10 11">TM7_KMM_G3_1_HOT_351</strain>
    </source>
</reference>
<dbReference type="InterPro" id="IPR003593">
    <property type="entry name" value="AAA+_ATPase"/>
</dbReference>
<feature type="transmembrane region" description="Helical" evidence="7">
    <location>
        <begin position="158"/>
        <end position="174"/>
    </location>
</feature>
<dbReference type="PANTHER" id="PTHR43394:SF1">
    <property type="entry name" value="ATP-BINDING CASSETTE SUB-FAMILY B MEMBER 10, MITOCHONDRIAL"/>
    <property type="match status" value="1"/>
</dbReference>
<dbReference type="SMART" id="SM00382">
    <property type="entry name" value="AAA"/>
    <property type="match status" value="1"/>
</dbReference>
<dbReference type="RefSeq" id="WP_129604882.1">
    <property type="nucleotide sequence ID" value="NZ_PRLL01000013.1"/>
</dbReference>
<evidence type="ECO:0000256" key="3">
    <source>
        <dbReference type="ARBA" id="ARBA00022741"/>
    </source>
</evidence>
<keyword evidence="5 7" id="KW-1133">Transmembrane helix</keyword>
<comment type="subcellular location">
    <subcellularLocation>
        <location evidence="1">Cell membrane</location>
        <topology evidence="1">Multi-pass membrane protein</topology>
    </subcellularLocation>
</comment>
<feature type="transmembrane region" description="Helical" evidence="7">
    <location>
        <begin position="25"/>
        <end position="47"/>
    </location>
</feature>
<evidence type="ECO:0000259" key="9">
    <source>
        <dbReference type="PROSITE" id="PS50929"/>
    </source>
</evidence>
<dbReference type="Pfam" id="PF00005">
    <property type="entry name" value="ABC_tran"/>
    <property type="match status" value="1"/>
</dbReference>
<proteinExistence type="predicted"/>
<keyword evidence="11" id="KW-1185">Reference proteome</keyword>
<dbReference type="InterPro" id="IPR003439">
    <property type="entry name" value="ABC_transporter-like_ATP-bd"/>
</dbReference>
<dbReference type="Proteomes" id="UP001191004">
    <property type="component" value="Unassembled WGS sequence"/>
</dbReference>
<dbReference type="EMBL" id="PRLL01000013">
    <property type="protein sequence ID" value="RYC73435.1"/>
    <property type="molecule type" value="Genomic_DNA"/>
</dbReference>
<keyword evidence="6 7" id="KW-0472">Membrane</keyword>
<dbReference type="GO" id="GO:0016787">
    <property type="term" value="F:hydrolase activity"/>
    <property type="evidence" value="ECO:0007669"/>
    <property type="project" value="UniProtKB-KW"/>
</dbReference>
<feature type="domain" description="ABC transporter" evidence="8">
    <location>
        <begin position="337"/>
        <end position="568"/>
    </location>
</feature>
<evidence type="ECO:0000313" key="11">
    <source>
        <dbReference type="Proteomes" id="UP001191004"/>
    </source>
</evidence>
<comment type="caution">
    <text evidence="10">The sequence shown here is derived from an EMBL/GenBank/DDBJ whole genome shotgun (WGS) entry which is preliminary data.</text>
</comment>
<dbReference type="InterPro" id="IPR036640">
    <property type="entry name" value="ABC1_TM_sf"/>
</dbReference>
<feature type="domain" description="ABC transmembrane type-1" evidence="9">
    <location>
        <begin position="25"/>
        <end position="283"/>
    </location>
</feature>
<dbReference type="PANTHER" id="PTHR43394">
    <property type="entry name" value="ATP-DEPENDENT PERMEASE MDL1, MITOCHONDRIAL"/>
    <property type="match status" value="1"/>
</dbReference>
<dbReference type="InterPro" id="IPR011527">
    <property type="entry name" value="ABC1_TM_dom"/>
</dbReference>
<evidence type="ECO:0000256" key="4">
    <source>
        <dbReference type="ARBA" id="ARBA00022840"/>
    </source>
</evidence>
<evidence type="ECO:0000256" key="2">
    <source>
        <dbReference type="ARBA" id="ARBA00022692"/>
    </source>
</evidence>